<keyword evidence="1" id="KW-0521">NADP</keyword>
<name>A0A7Y6IF88_9ACTN</name>
<comment type="caution">
    <text evidence="4">The sequence shown here is derived from an EMBL/GenBank/DDBJ whole genome shotgun (WGS) entry which is preliminary data.</text>
</comment>
<dbReference type="InterPro" id="IPR011032">
    <property type="entry name" value="GroES-like_sf"/>
</dbReference>
<dbReference type="InterPro" id="IPR013154">
    <property type="entry name" value="ADH-like_N"/>
</dbReference>
<dbReference type="GO" id="GO:0016651">
    <property type="term" value="F:oxidoreductase activity, acting on NAD(P)H"/>
    <property type="evidence" value="ECO:0007669"/>
    <property type="project" value="TreeGrafter"/>
</dbReference>
<dbReference type="RefSeq" id="WP_175594555.1">
    <property type="nucleotide sequence ID" value="NZ_JABWGN010000018.1"/>
</dbReference>
<accession>A0A7Y6IF88</accession>
<dbReference type="Pfam" id="PF08240">
    <property type="entry name" value="ADH_N"/>
    <property type="match status" value="1"/>
</dbReference>
<dbReference type="InterPro" id="IPR014189">
    <property type="entry name" value="Quinone_OxRdtase_PIG3"/>
</dbReference>
<dbReference type="PANTHER" id="PTHR48106">
    <property type="entry name" value="QUINONE OXIDOREDUCTASE PIG3-RELATED"/>
    <property type="match status" value="1"/>
</dbReference>
<sequence>MRAIEIVRPGGPEVLEWREVPDPRPEQGQVVIEVAAAGVNRADVLQRKGFYDPPPGAPPYPGLEVSGVVAEVGAGVPGFAPGDEVCALLAGGGYAERVAVPWEQVMPVPEGVPLVDAAALPEVACTVWSNVFMLARLRKGETLLVHGGASGIGTFAVQLAKALGSQVVTTAGSEAKLRRLRELGADETINYREQDFSDLVRADVILDIIGGPYLAGNLKALNPGGRLAIIALQGGAKAEIDLGVLLTKRASVHGTTLRARPVEEKGVIVRSVADNVWPLVGAGAVRPVVHARVPMSDAAEAHRMLDSGEHIGKILLVR</sequence>
<dbReference type="SUPFAM" id="SSF50129">
    <property type="entry name" value="GroES-like"/>
    <property type="match status" value="1"/>
</dbReference>
<dbReference type="Proteomes" id="UP000586042">
    <property type="component" value="Unassembled WGS sequence"/>
</dbReference>
<dbReference type="InterPro" id="IPR036291">
    <property type="entry name" value="NAD(P)-bd_dom_sf"/>
</dbReference>
<dbReference type="Gene3D" id="3.90.180.10">
    <property type="entry name" value="Medium-chain alcohol dehydrogenases, catalytic domain"/>
    <property type="match status" value="1"/>
</dbReference>
<proteinExistence type="predicted"/>
<dbReference type="CDD" id="cd05276">
    <property type="entry name" value="p53_inducible_oxidoreductase"/>
    <property type="match status" value="1"/>
</dbReference>
<dbReference type="EMBL" id="JABWGN010000018">
    <property type="protein sequence ID" value="NUW37117.1"/>
    <property type="molecule type" value="Genomic_DNA"/>
</dbReference>
<protein>
    <submittedName>
        <fullName evidence="4">NAD(P)H-quinone oxidoreductase</fullName>
    </submittedName>
</protein>
<dbReference type="Pfam" id="PF00107">
    <property type="entry name" value="ADH_zinc_N"/>
    <property type="match status" value="1"/>
</dbReference>
<dbReference type="NCBIfam" id="TIGR02824">
    <property type="entry name" value="quinone_pig3"/>
    <property type="match status" value="1"/>
</dbReference>
<dbReference type="Gene3D" id="3.40.50.720">
    <property type="entry name" value="NAD(P)-binding Rossmann-like Domain"/>
    <property type="match status" value="1"/>
</dbReference>
<dbReference type="SUPFAM" id="SSF51735">
    <property type="entry name" value="NAD(P)-binding Rossmann-fold domains"/>
    <property type="match status" value="1"/>
</dbReference>
<dbReference type="SMART" id="SM00829">
    <property type="entry name" value="PKS_ER"/>
    <property type="match status" value="1"/>
</dbReference>
<dbReference type="AlphaFoldDB" id="A0A7Y6IF88"/>
<dbReference type="InterPro" id="IPR020843">
    <property type="entry name" value="ER"/>
</dbReference>
<keyword evidence="5" id="KW-1185">Reference proteome</keyword>
<evidence type="ECO:0000313" key="5">
    <source>
        <dbReference type="Proteomes" id="UP000586042"/>
    </source>
</evidence>
<evidence type="ECO:0000259" key="3">
    <source>
        <dbReference type="SMART" id="SM00829"/>
    </source>
</evidence>
<dbReference type="PANTHER" id="PTHR48106:SF8">
    <property type="entry name" value="OS02G0805600 PROTEIN"/>
    <property type="match status" value="1"/>
</dbReference>
<gene>
    <name evidence="4" type="ORF">HTZ77_37795</name>
</gene>
<evidence type="ECO:0000256" key="2">
    <source>
        <dbReference type="ARBA" id="ARBA00023002"/>
    </source>
</evidence>
<feature type="domain" description="Enoyl reductase (ER)" evidence="3">
    <location>
        <begin position="10"/>
        <end position="316"/>
    </location>
</feature>
<dbReference type="GO" id="GO:0070402">
    <property type="term" value="F:NADPH binding"/>
    <property type="evidence" value="ECO:0007669"/>
    <property type="project" value="TreeGrafter"/>
</dbReference>
<keyword evidence="2" id="KW-0560">Oxidoreductase</keyword>
<organism evidence="4 5">
    <name type="scientific">Nonomuraea montanisoli</name>
    <dbReference type="NCBI Taxonomy" id="2741721"/>
    <lineage>
        <taxon>Bacteria</taxon>
        <taxon>Bacillati</taxon>
        <taxon>Actinomycetota</taxon>
        <taxon>Actinomycetes</taxon>
        <taxon>Streptosporangiales</taxon>
        <taxon>Streptosporangiaceae</taxon>
        <taxon>Nonomuraea</taxon>
    </lineage>
</organism>
<evidence type="ECO:0000256" key="1">
    <source>
        <dbReference type="ARBA" id="ARBA00022857"/>
    </source>
</evidence>
<evidence type="ECO:0000313" key="4">
    <source>
        <dbReference type="EMBL" id="NUW37117.1"/>
    </source>
</evidence>
<dbReference type="InterPro" id="IPR013149">
    <property type="entry name" value="ADH-like_C"/>
</dbReference>
<reference evidence="4 5" key="1">
    <citation type="submission" date="2020-06" db="EMBL/GenBank/DDBJ databases">
        <title>Nonomuraea sp. SMC257, a novel actinomycete isolated from soil.</title>
        <authorList>
            <person name="Chanama M."/>
        </authorList>
    </citation>
    <scope>NUCLEOTIDE SEQUENCE [LARGE SCALE GENOMIC DNA]</scope>
    <source>
        <strain evidence="4 5">SMC257</strain>
    </source>
</reference>